<reference evidence="11" key="1">
    <citation type="submission" date="2015-11" db="EMBL/GenBank/DDBJ databases">
        <title>Complete genome sequence of a polyethylene-glycol degrader Sphingopyxis macrogoltabida 203N (NBRC 111659).</title>
        <authorList>
            <person name="Yoshiyuki O."/>
            <person name="Shouta N."/>
            <person name="Nagata Y."/>
            <person name="Numata M."/>
            <person name="Tsuchikane K."/>
            <person name="Hosoyama A."/>
            <person name="Yamazoe A."/>
            <person name="Tsuda M."/>
            <person name="Fujita N."/>
            <person name="Kawai F."/>
        </authorList>
    </citation>
    <scope>NUCLEOTIDE SEQUENCE [LARGE SCALE GENOMIC DNA]</scope>
    <source>
        <strain evidence="11">203N</strain>
    </source>
</reference>
<sequence length="224" mass="25284">MCNLYTERKSAAEVAAHFGVDLPVQPFNSAEDVYPGYSGMVVREEEGKRVLQSMTWGFPRHSKSKKTGLPNKPSPTNNARDDQLFNSYGMWSEWFARPAHRCLIPFTAFAEAVGEKGAMTKTWISVSDQPLAAWAGLWRPTDEWGDAYTGVMVDATEELLDIHDRMPVILRPEDHETWLHAPADEAFELVRKYPGDRLVAQHSSDPWSNRSKTLPQPPVMPTLL</sequence>
<evidence type="ECO:0000256" key="9">
    <source>
        <dbReference type="SAM" id="MobiDB-lite"/>
    </source>
</evidence>
<dbReference type="GO" id="GO:0003697">
    <property type="term" value="F:single-stranded DNA binding"/>
    <property type="evidence" value="ECO:0007669"/>
    <property type="project" value="InterPro"/>
</dbReference>
<feature type="region of interest" description="Disordered" evidence="9">
    <location>
        <begin position="59"/>
        <end position="80"/>
    </location>
</feature>
<dbReference type="AlphaFoldDB" id="A0AAC8YZE7"/>
<evidence type="ECO:0000256" key="4">
    <source>
        <dbReference type="ARBA" id="ARBA00022801"/>
    </source>
</evidence>
<organism evidence="10 11">
    <name type="scientific">Sphingopyxis macrogoltabida</name>
    <name type="common">Sphingomonas macrogoltabidus</name>
    <dbReference type="NCBI Taxonomy" id="33050"/>
    <lineage>
        <taxon>Bacteria</taxon>
        <taxon>Pseudomonadati</taxon>
        <taxon>Pseudomonadota</taxon>
        <taxon>Alphaproteobacteria</taxon>
        <taxon>Sphingomonadales</taxon>
        <taxon>Sphingomonadaceae</taxon>
        <taxon>Sphingopyxis</taxon>
    </lineage>
</organism>
<keyword evidence="3" id="KW-0227">DNA damage</keyword>
<dbReference type="GO" id="GO:0008233">
    <property type="term" value="F:peptidase activity"/>
    <property type="evidence" value="ECO:0007669"/>
    <property type="project" value="UniProtKB-KW"/>
</dbReference>
<keyword evidence="6" id="KW-0238">DNA-binding</keyword>
<evidence type="ECO:0000256" key="3">
    <source>
        <dbReference type="ARBA" id="ARBA00022763"/>
    </source>
</evidence>
<proteinExistence type="inferred from homology"/>
<evidence type="ECO:0000256" key="1">
    <source>
        <dbReference type="ARBA" id="ARBA00008136"/>
    </source>
</evidence>
<dbReference type="PANTHER" id="PTHR13604">
    <property type="entry name" value="DC12-RELATED"/>
    <property type="match status" value="1"/>
</dbReference>
<dbReference type="PANTHER" id="PTHR13604:SF0">
    <property type="entry name" value="ABASIC SITE PROCESSING PROTEIN HMCES"/>
    <property type="match status" value="1"/>
</dbReference>
<feature type="region of interest" description="Disordered" evidence="9">
    <location>
        <begin position="201"/>
        <end position="224"/>
    </location>
</feature>
<keyword evidence="4 8" id="KW-0378">Hydrolase</keyword>
<feature type="compositionally biased region" description="Polar residues" evidence="9">
    <location>
        <begin position="201"/>
        <end position="214"/>
    </location>
</feature>
<dbReference type="RefSeq" id="WP_054727847.1">
    <property type="nucleotide sequence ID" value="NZ_CP009429.1"/>
</dbReference>
<keyword evidence="7" id="KW-0456">Lyase</keyword>
<keyword evidence="11" id="KW-1185">Reference proteome</keyword>
<dbReference type="GO" id="GO:0106300">
    <property type="term" value="P:protein-DNA covalent cross-linking repair"/>
    <property type="evidence" value="ECO:0007669"/>
    <property type="project" value="InterPro"/>
</dbReference>
<dbReference type="SUPFAM" id="SSF143081">
    <property type="entry name" value="BB1717-like"/>
    <property type="match status" value="1"/>
</dbReference>
<keyword evidence="2 8" id="KW-0645">Protease</keyword>
<protein>
    <recommendedName>
        <fullName evidence="8">Abasic site processing protein</fullName>
        <ecNumber evidence="8">3.4.-.-</ecNumber>
    </recommendedName>
</protein>
<evidence type="ECO:0000313" key="10">
    <source>
        <dbReference type="EMBL" id="AMU89108.1"/>
    </source>
</evidence>
<dbReference type="EMBL" id="CP013344">
    <property type="protein sequence ID" value="AMU89108.1"/>
    <property type="molecule type" value="Genomic_DNA"/>
</dbReference>
<evidence type="ECO:0000256" key="2">
    <source>
        <dbReference type="ARBA" id="ARBA00022670"/>
    </source>
</evidence>
<dbReference type="KEGG" id="smaz:LH19_11170"/>
<dbReference type="GO" id="GO:0006508">
    <property type="term" value="P:proteolysis"/>
    <property type="evidence" value="ECO:0007669"/>
    <property type="project" value="UniProtKB-KW"/>
</dbReference>
<dbReference type="InterPro" id="IPR036590">
    <property type="entry name" value="SRAP-like"/>
</dbReference>
<dbReference type="GO" id="GO:0016829">
    <property type="term" value="F:lyase activity"/>
    <property type="evidence" value="ECO:0007669"/>
    <property type="project" value="UniProtKB-KW"/>
</dbReference>
<evidence type="ECO:0000256" key="5">
    <source>
        <dbReference type="ARBA" id="ARBA00023124"/>
    </source>
</evidence>
<gene>
    <name evidence="10" type="ORF">ATM17_08665</name>
</gene>
<accession>A0AAC8YZE7</accession>
<name>A0AAC8YZE7_SPHMC</name>
<dbReference type="Pfam" id="PF02586">
    <property type="entry name" value="SRAP"/>
    <property type="match status" value="1"/>
</dbReference>
<keyword evidence="5" id="KW-0190">Covalent protein-DNA linkage</keyword>
<dbReference type="InterPro" id="IPR003738">
    <property type="entry name" value="SRAP"/>
</dbReference>
<dbReference type="Gene3D" id="3.90.1680.10">
    <property type="entry name" value="SOS response associated peptidase-like"/>
    <property type="match status" value="1"/>
</dbReference>
<evidence type="ECO:0000256" key="8">
    <source>
        <dbReference type="RuleBase" id="RU364100"/>
    </source>
</evidence>
<evidence type="ECO:0000313" key="11">
    <source>
        <dbReference type="Proteomes" id="UP000076088"/>
    </source>
</evidence>
<feature type="compositionally biased region" description="Pro residues" evidence="9">
    <location>
        <begin position="215"/>
        <end position="224"/>
    </location>
</feature>
<evidence type="ECO:0000256" key="6">
    <source>
        <dbReference type="ARBA" id="ARBA00023125"/>
    </source>
</evidence>
<dbReference type="EC" id="3.4.-.-" evidence="8"/>
<dbReference type="Proteomes" id="UP000076088">
    <property type="component" value="Chromosome"/>
</dbReference>
<reference evidence="10 11" key="2">
    <citation type="journal article" date="2016" name="Genome Announc.">
        <title>Complete Genome Sequence of Sphingopyxis macrogoltabida Strain 203N (NBRC 111659), a Polyethylene Glycol Degrader.</title>
        <authorList>
            <person name="Ohtsubo Y."/>
            <person name="Nonoyama S."/>
            <person name="Nagata Y."/>
            <person name="Numata M."/>
            <person name="Tsuchikane K."/>
            <person name="Hosoyama A."/>
            <person name="Yamazoe A."/>
            <person name="Tsuda M."/>
            <person name="Fujita N."/>
            <person name="Kawai F."/>
        </authorList>
    </citation>
    <scope>NUCLEOTIDE SEQUENCE [LARGE SCALE GENOMIC DNA]</scope>
    <source>
        <strain evidence="10 11">203N</strain>
    </source>
</reference>
<comment type="similarity">
    <text evidence="1 8">Belongs to the SOS response-associated peptidase family.</text>
</comment>
<evidence type="ECO:0000256" key="7">
    <source>
        <dbReference type="ARBA" id="ARBA00023239"/>
    </source>
</evidence>